<dbReference type="Gene3D" id="3.40.640.10">
    <property type="entry name" value="Type I PLP-dependent aspartate aminotransferase-like (Major domain)"/>
    <property type="match status" value="1"/>
</dbReference>
<dbReference type="SUPFAM" id="SSF53383">
    <property type="entry name" value="PLP-dependent transferases"/>
    <property type="match status" value="1"/>
</dbReference>
<dbReference type="RefSeq" id="WP_138468022.1">
    <property type="nucleotide sequence ID" value="NZ_AZFZ01000036.1"/>
</dbReference>
<dbReference type="GO" id="GO:0030170">
    <property type="term" value="F:pyridoxal phosphate binding"/>
    <property type="evidence" value="ECO:0007669"/>
    <property type="project" value="InterPro"/>
</dbReference>
<evidence type="ECO:0000313" key="5">
    <source>
        <dbReference type="EMBL" id="KRM43345.1"/>
    </source>
</evidence>
<dbReference type="EMBL" id="AZFZ01000036">
    <property type="protein sequence ID" value="KRM43345.1"/>
    <property type="molecule type" value="Genomic_DNA"/>
</dbReference>
<keyword evidence="2 5" id="KW-0032">Aminotransferase</keyword>
<comment type="caution">
    <text evidence="5">The sequence shown here is derived from an EMBL/GenBank/DDBJ whole genome shotgun (WGS) entry which is preliminary data.</text>
</comment>
<dbReference type="Pfam" id="PF00155">
    <property type="entry name" value="Aminotran_1_2"/>
    <property type="match status" value="1"/>
</dbReference>
<dbReference type="CDD" id="cd00609">
    <property type="entry name" value="AAT_like"/>
    <property type="match status" value="1"/>
</dbReference>
<dbReference type="InterPro" id="IPR015424">
    <property type="entry name" value="PyrdxlP-dep_Trfase"/>
</dbReference>
<evidence type="ECO:0000313" key="6">
    <source>
        <dbReference type="Proteomes" id="UP000051010"/>
    </source>
</evidence>
<dbReference type="Proteomes" id="UP000051010">
    <property type="component" value="Unassembled WGS sequence"/>
</dbReference>
<feature type="domain" description="Aminotransferase class I/classII large" evidence="4">
    <location>
        <begin position="36"/>
        <end position="384"/>
    </location>
</feature>
<keyword evidence="3 5" id="KW-0808">Transferase</keyword>
<dbReference type="PATRIC" id="fig|1423786.4.peg.1737"/>
<accession>A0A0R1YM92</accession>
<sequence>MLLLKFEPAKRMNKIPKSFFSVLDDKIAETRSELPLIDLSKGNPDLPTPKNIVSTLQKAAESPTNDRYSPFDGKEDLKRAISVFYKREYGVRIDPESEVAIFSGAAIGLFAFPQVILNPGDYAIITDPHYPEYVPAIKLANGKIFECPLTKKNRFLPDFSRIPEDVLNKSKLLLLNYPNNPTGAVANRKFFAQTIRFANEHNLVVINDFAYASLGYEEKPVSLLQIPGVVQSAVEIYTLSKTYSMAGWRIGFAVGNKDIIASLKQYHAHAYSTVYGAVQDAAVEALTGSQKGANDILASYRKRRKLFVDGLNKLGYQVEAPKGTFFVWVSAPRGFDGERFANYLFDNASIAVAPGIGFGNEGKNYVRISLVQSEKVLETALKRINHLWEVELDVTRSFD</sequence>
<protein>
    <submittedName>
        <fullName evidence="5">LL-diaminopimelate aminotransferase</fullName>
    </submittedName>
</protein>
<dbReference type="PANTHER" id="PTHR42832">
    <property type="entry name" value="AMINO ACID AMINOTRANSFERASE"/>
    <property type="match status" value="1"/>
</dbReference>
<dbReference type="InterPro" id="IPR015421">
    <property type="entry name" value="PyrdxlP-dep_Trfase_major"/>
</dbReference>
<dbReference type="InterPro" id="IPR050881">
    <property type="entry name" value="LL-DAP_aminotransferase"/>
</dbReference>
<dbReference type="Gene3D" id="3.90.1150.10">
    <property type="entry name" value="Aspartate Aminotransferase, domain 1"/>
    <property type="match status" value="1"/>
</dbReference>
<evidence type="ECO:0000256" key="3">
    <source>
        <dbReference type="ARBA" id="ARBA00022679"/>
    </source>
</evidence>
<gene>
    <name evidence="5" type="ORF">FD47_GL001632</name>
</gene>
<evidence type="ECO:0000259" key="4">
    <source>
        <dbReference type="Pfam" id="PF00155"/>
    </source>
</evidence>
<dbReference type="GO" id="GO:0008483">
    <property type="term" value="F:transaminase activity"/>
    <property type="evidence" value="ECO:0007669"/>
    <property type="project" value="UniProtKB-KW"/>
</dbReference>
<reference evidence="5 6" key="1">
    <citation type="journal article" date="2015" name="Genome Announc.">
        <title>Expanding the biotechnology potential of lactobacilli through comparative genomics of 213 strains and associated genera.</title>
        <authorList>
            <person name="Sun Z."/>
            <person name="Harris H.M."/>
            <person name="McCann A."/>
            <person name="Guo C."/>
            <person name="Argimon S."/>
            <person name="Zhang W."/>
            <person name="Yang X."/>
            <person name="Jeffery I.B."/>
            <person name="Cooney J.C."/>
            <person name="Kagawa T.F."/>
            <person name="Liu W."/>
            <person name="Song Y."/>
            <person name="Salvetti E."/>
            <person name="Wrobel A."/>
            <person name="Rasinkangas P."/>
            <person name="Parkhill J."/>
            <person name="Rea M.C."/>
            <person name="O'Sullivan O."/>
            <person name="Ritari J."/>
            <person name="Douillard F.P."/>
            <person name="Paul Ross R."/>
            <person name="Yang R."/>
            <person name="Briner A.E."/>
            <person name="Felis G.E."/>
            <person name="de Vos W.M."/>
            <person name="Barrangou R."/>
            <person name="Klaenhammer T.R."/>
            <person name="Caufield P.W."/>
            <person name="Cui Y."/>
            <person name="Zhang H."/>
            <person name="O'Toole P.W."/>
        </authorList>
    </citation>
    <scope>NUCLEOTIDE SEQUENCE [LARGE SCALE GENOMIC DNA]</scope>
    <source>
        <strain evidence="5 6">DSM 18390</strain>
    </source>
</reference>
<organism evidence="5 6">
    <name type="scientific">Lentilactobacillus parafarraginis DSM 18390 = JCM 14109</name>
    <dbReference type="NCBI Taxonomy" id="1423786"/>
    <lineage>
        <taxon>Bacteria</taxon>
        <taxon>Bacillati</taxon>
        <taxon>Bacillota</taxon>
        <taxon>Bacilli</taxon>
        <taxon>Lactobacillales</taxon>
        <taxon>Lactobacillaceae</taxon>
        <taxon>Lentilactobacillus</taxon>
    </lineage>
</organism>
<name>A0A0R1YM92_9LACO</name>
<dbReference type="AlphaFoldDB" id="A0A0R1YM92"/>
<evidence type="ECO:0000256" key="1">
    <source>
        <dbReference type="ARBA" id="ARBA00001933"/>
    </source>
</evidence>
<dbReference type="InterPro" id="IPR004839">
    <property type="entry name" value="Aminotransferase_I/II_large"/>
</dbReference>
<comment type="cofactor">
    <cofactor evidence="1">
        <name>pyridoxal 5'-phosphate</name>
        <dbReference type="ChEBI" id="CHEBI:597326"/>
    </cofactor>
</comment>
<proteinExistence type="predicted"/>
<dbReference type="PANTHER" id="PTHR42832:SF3">
    <property type="entry name" value="L-GLUTAMINE--4-(METHYLSULFANYL)-2-OXOBUTANOATE AMINOTRANSFERASE"/>
    <property type="match status" value="1"/>
</dbReference>
<dbReference type="InterPro" id="IPR015422">
    <property type="entry name" value="PyrdxlP-dep_Trfase_small"/>
</dbReference>
<evidence type="ECO:0000256" key="2">
    <source>
        <dbReference type="ARBA" id="ARBA00022576"/>
    </source>
</evidence>